<dbReference type="EMBL" id="JARTFS010000018">
    <property type="protein sequence ID" value="MED4403694.1"/>
    <property type="molecule type" value="Genomic_DNA"/>
</dbReference>
<dbReference type="GeneID" id="301139794"/>
<sequence length="151" mass="17730">MKEVILMIVEFMNEFHDLFISAFGLLGINMTDKEMHFWVLGIFGIIFFFATHIIFRLVSRWSITVISFIYTFTVLIVIVFAIEIQQKVTNRGHMEFQDAVQGLWGFLVLFGMYAAVKLIMFFMKKLFHKKGIKNKGKKKSRTTRASRHHDV</sequence>
<gene>
    <name evidence="2" type="ORF">P9271_20500</name>
</gene>
<proteinExistence type="predicted"/>
<evidence type="ECO:0000313" key="2">
    <source>
        <dbReference type="EMBL" id="MED4403694.1"/>
    </source>
</evidence>
<keyword evidence="1" id="KW-0472">Membrane</keyword>
<keyword evidence="1" id="KW-0812">Transmembrane</keyword>
<feature type="transmembrane region" description="Helical" evidence="1">
    <location>
        <begin position="102"/>
        <end position="123"/>
    </location>
</feature>
<comment type="caution">
    <text evidence="2">The sequence shown here is derived from an EMBL/GenBank/DDBJ whole genome shotgun (WGS) entry which is preliminary data.</text>
</comment>
<keyword evidence="3" id="KW-1185">Reference proteome</keyword>
<reference evidence="2 3" key="1">
    <citation type="submission" date="2023-03" db="EMBL/GenBank/DDBJ databases">
        <title>Bacillus Genome Sequencing.</title>
        <authorList>
            <person name="Dunlap C."/>
        </authorList>
    </citation>
    <scope>NUCLEOTIDE SEQUENCE [LARGE SCALE GENOMIC DNA]</scope>
    <source>
        <strain evidence="2 3">NRS-1717</strain>
    </source>
</reference>
<dbReference type="RefSeq" id="WP_066225715.1">
    <property type="nucleotide sequence ID" value="NZ_JARTFQ010000006.1"/>
</dbReference>
<feature type="transmembrane region" description="Helical" evidence="1">
    <location>
        <begin position="35"/>
        <end position="55"/>
    </location>
</feature>
<evidence type="ECO:0000313" key="3">
    <source>
        <dbReference type="Proteomes" id="UP001342826"/>
    </source>
</evidence>
<name>A0ABU6P2X2_9BACI</name>
<protein>
    <submittedName>
        <fullName evidence="2">Uncharacterized protein</fullName>
    </submittedName>
</protein>
<organism evidence="2 3">
    <name type="scientific">Metabacillus fastidiosus</name>
    <dbReference type="NCBI Taxonomy" id="1458"/>
    <lineage>
        <taxon>Bacteria</taxon>
        <taxon>Bacillati</taxon>
        <taxon>Bacillota</taxon>
        <taxon>Bacilli</taxon>
        <taxon>Bacillales</taxon>
        <taxon>Bacillaceae</taxon>
        <taxon>Metabacillus</taxon>
    </lineage>
</organism>
<keyword evidence="1" id="KW-1133">Transmembrane helix</keyword>
<accession>A0ABU6P2X2</accession>
<dbReference type="Proteomes" id="UP001342826">
    <property type="component" value="Unassembled WGS sequence"/>
</dbReference>
<feature type="transmembrane region" description="Helical" evidence="1">
    <location>
        <begin position="62"/>
        <end position="82"/>
    </location>
</feature>
<evidence type="ECO:0000256" key="1">
    <source>
        <dbReference type="SAM" id="Phobius"/>
    </source>
</evidence>